<dbReference type="Proteomes" id="UP000799428">
    <property type="component" value="Unassembled WGS sequence"/>
</dbReference>
<evidence type="ECO:0000256" key="5">
    <source>
        <dbReference type="ARBA" id="ARBA00023004"/>
    </source>
</evidence>
<evidence type="ECO:0000313" key="7">
    <source>
        <dbReference type="Proteomes" id="UP000799428"/>
    </source>
</evidence>
<dbReference type="EMBL" id="MU005783">
    <property type="protein sequence ID" value="KAF2704105.1"/>
    <property type="molecule type" value="Genomic_DNA"/>
</dbReference>
<sequence length="231" mass="26587">MPHIPIDIICLAAIWNIDGFQFVAMRLVYNIAFHPLRKSPGPLLWRLTSFPFLLHMLQGDLTHKRKRFHETYGHCVRVAPDELSFLDGWKHIHTKEYLDRPPQWRIPQPGVGAWDLINSTKTTHARFRKAILPGFSKKSTTEQYPVIDHYSSLLIERLKEMTMENDIPVSVVLNLVQRISYAAFDLTSDLGSGRNLNCLKTGVYQPWMTILTQYRASSIALESPLPPTPLR</sequence>
<dbReference type="InterPro" id="IPR050121">
    <property type="entry name" value="Cytochrome_P450_monoxygenase"/>
</dbReference>
<dbReference type="GO" id="GO:0020037">
    <property type="term" value="F:heme binding"/>
    <property type="evidence" value="ECO:0007669"/>
    <property type="project" value="InterPro"/>
</dbReference>
<dbReference type="SUPFAM" id="SSF48264">
    <property type="entry name" value="Cytochrome P450"/>
    <property type="match status" value="1"/>
</dbReference>
<dbReference type="OrthoDB" id="1470350at2759"/>
<keyword evidence="5" id="KW-0408">Iron</keyword>
<comment type="similarity">
    <text evidence="2">Belongs to the cytochrome P450 family.</text>
</comment>
<evidence type="ECO:0000256" key="3">
    <source>
        <dbReference type="ARBA" id="ARBA00022617"/>
    </source>
</evidence>
<organism evidence="6 7">
    <name type="scientific">Pleomassaria siparia CBS 279.74</name>
    <dbReference type="NCBI Taxonomy" id="1314801"/>
    <lineage>
        <taxon>Eukaryota</taxon>
        <taxon>Fungi</taxon>
        <taxon>Dikarya</taxon>
        <taxon>Ascomycota</taxon>
        <taxon>Pezizomycotina</taxon>
        <taxon>Dothideomycetes</taxon>
        <taxon>Pleosporomycetidae</taxon>
        <taxon>Pleosporales</taxon>
        <taxon>Pleomassariaceae</taxon>
        <taxon>Pleomassaria</taxon>
    </lineage>
</organism>
<protein>
    <recommendedName>
        <fullName evidence="8">Cytochrome P450</fullName>
    </recommendedName>
</protein>
<proteinExistence type="inferred from homology"/>
<dbReference type="GO" id="GO:0005506">
    <property type="term" value="F:iron ion binding"/>
    <property type="evidence" value="ECO:0007669"/>
    <property type="project" value="InterPro"/>
</dbReference>
<accession>A0A6G1JV27</accession>
<dbReference type="InterPro" id="IPR036396">
    <property type="entry name" value="Cyt_P450_sf"/>
</dbReference>
<dbReference type="PANTHER" id="PTHR24305:SF210">
    <property type="entry name" value="CYTOCHROME P450 MONOOXYGENASE ASQL-RELATED"/>
    <property type="match status" value="1"/>
</dbReference>
<name>A0A6G1JV27_9PLEO</name>
<dbReference type="Gene3D" id="1.10.630.10">
    <property type="entry name" value="Cytochrome P450"/>
    <property type="match status" value="1"/>
</dbReference>
<reference evidence="6" key="1">
    <citation type="journal article" date="2020" name="Stud. Mycol.">
        <title>101 Dothideomycetes genomes: a test case for predicting lifestyles and emergence of pathogens.</title>
        <authorList>
            <person name="Haridas S."/>
            <person name="Albert R."/>
            <person name="Binder M."/>
            <person name="Bloem J."/>
            <person name="Labutti K."/>
            <person name="Salamov A."/>
            <person name="Andreopoulos B."/>
            <person name="Baker S."/>
            <person name="Barry K."/>
            <person name="Bills G."/>
            <person name="Bluhm B."/>
            <person name="Cannon C."/>
            <person name="Castanera R."/>
            <person name="Culley D."/>
            <person name="Daum C."/>
            <person name="Ezra D."/>
            <person name="Gonzalez J."/>
            <person name="Henrissat B."/>
            <person name="Kuo A."/>
            <person name="Liang C."/>
            <person name="Lipzen A."/>
            <person name="Lutzoni F."/>
            <person name="Magnuson J."/>
            <person name="Mondo S."/>
            <person name="Nolan M."/>
            <person name="Ohm R."/>
            <person name="Pangilinan J."/>
            <person name="Park H.-J."/>
            <person name="Ramirez L."/>
            <person name="Alfaro M."/>
            <person name="Sun H."/>
            <person name="Tritt A."/>
            <person name="Yoshinaga Y."/>
            <person name="Zwiers L.-H."/>
            <person name="Turgeon B."/>
            <person name="Goodwin S."/>
            <person name="Spatafora J."/>
            <person name="Crous P."/>
            <person name="Grigoriev I."/>
        </authorList>
    </citation>
    <scope>NUCLEOTIDE SEQUENCE</scope>
    <source>
        <strain evidence="6">CBS 279.74</strain>
    </source>
</reference>
<keyword evidence="4" id="KW-0479">Metal-binding</keyword>
<dbReference type="AlphaFoldDB" id="A0A6G1JV27"/>
<evidence type="ECO:0000313" key="6">
    <source>
        <dbReference type="EMBL" id="KAF2704105.1"/>
    </source>
</evidence>
<keyword evidence="7" id="KW-1185">Reference proteome</keyword>
<evidence type="ECO:0008006" key="8">
    <source>
        <dbReference type="Google" id="ProtNLM"/>
    </source>
</evidence>
<dbReference type="GO" id="GO:0016705">
    <property type="term" value="F:oxidoreductase activity, acting on paired donors, with incorporation or reduction of molecular oxygen"/>
    <property type="evidence" value="ECO:0007669"/>
    <property type="project" value="InterPro"/>
</dbReference>
<comment type="cofactor">
    <cofactor evidence="1">
        <name>heme</name>
        <dbReference type="ChEBI" id="CHEBI:30413"/>
    </cofactor>
</comment>
<gene>
    <name evidence="6" type="ORF">K504DRAFT_494889</name>
</gene>
<evidence type="ECO:0000256" key="1">
    <source>
        <dbReference type="ARBA" id="ARBA00001971"/>
    </source>
</evidence>
<dbReference type="GO" id="GO:0004497">
    <property type="term" value="F:monooxygenase activity"/>
    <property type="evidence" value="ECO:0007669"/>
    <property type="project" value="InterPro"/>
</dbReference>
<evidence type="ECO:0000256" key="4">
    <source>
        <dbReference type="ARBA" id="ARBA00022723"/>
    </source>
</evidence>
<keyword evidence="3" id="KW-0349">Heme</keyword>
<dbReference type="PANTHER" id="PTHR24305">
    <property type="entry name" value="CYTOCHROME P450"/>
    <property type="match status" value="1"/>
</dbReference>
<evidence type="ECO:0000256" key="2">
    <source>
        <dbReference type="ARBA" id="ARBA00010617"/>
    </source>
</evidence>